<evidence type="ECO:0000313" key="2">
    <source>
        <dbReference type="Proteomes" id="UP000221101"/>
    </source>
</evidence>
<evidence type="ECO:0000313" key="1">
    <source>
        <dbReference type="EMBL" id="PHM73561.1"/>
    </source>
</evidence>
<reference evidence="1 2" key="1">
    <citation type="journal article" date="2017" name="Nat. Microbiol.">
        <title>Natural product diversity associated with the nematode symbionts Photorhabdus and Xenorhabdus.</title>
        <authorList>
            <person name="Tobias N.J."/>
            <person name="Wolff H."/>
            <person name="Djahanschiri B."/>
            <person name="Grundmann F."/>
            <person name="Kronenwerth M."/>
            <person name="Shi Y.M."/>
            <person name="Simonyi S."/>
            <person name="Grun P."/>
            <person name="Shapiro-Ilan D."/>
            <person name="Pidot S.J."/>
            <person name="Stinear T.P."/>
            <person name="Ebersberger I."/>
            <person name="Bode H.B."/>
        </authorList>
    </citation>
    <scope>NUCLEOTIDE SEQUENCE [LARGE SCALE GENOMIC DNA]</scope>
    <source>
        <strain evidence="1 2">DSM 17907</strain>
    </source>
</reference>
<proteinExistence type="predicted"/>
<gene>
    <name evidence="1" type="ORF">Xkoz_01702</name>
</gene>
<keyword evidence="2" id="KW-1185">Reference proteome</keyword>
<dbReference type="EMBL" id="NJCX01000010">
    <property type="protein sequence ID" value="PHM73561.1"/>
    <property type="molecule type" value="Genomic_DNA"/>
</dbReference>
<comment type="caution">
    <text evidence="1">The sequence shown here is derived from an EMBL/GenBank/DDBJ whole genome shotgun (WGS) entry which is preliminary data.</text>
</comment>
<accession>A0A2D0LD19</accession>
<name>A0A2D0LD19_9GAMM</name>
<sequence>MNISYQYYDYVDYHQPSNLIVLKGKTTSSIPEHYYLSKDKNGNIKVMLYINNKKPAMPKNLLVIKNPYIRKWVHSIYTLSKK</sequence>
<organism evidence="1 2">
    <name type="scientific">Xenorhabdus kozodoii</name>
    <dbReference type="NCBI Taxonomy" id="351676"/>
    <lineage>
        <taxon>Bacteria</taxon>
        <taxon>Pseudomonadati</taxon>
        <taxon>Pseudomonadota</taxon>
        <taxon>Gammaproteobacteria</taxon>
        <taxon>Enterobacterales</taxon>
        <taxon>Morganellaceae</taxon>
        <taxon>Xenorhabdus</taxon>
    </lineage>
</organism>
<protein>
    <submittedName>
        <fullName evidence="1">Uncharacterized protein</fullName>
    </submittedName>
</protein>
<dbReference type="AlphaFoldDB" id="A0A2D0LD19"/>
<dbReference type="Proteomes" id="UP000221101">
    <property type="component" value="Unassembled WGS sequence"/>
</dbReference>